<dbReference type="EMBL" id="RCML01000014">
    <property type="protein sequence ID" value="KAG2998635.1"/>
    <property type="molecule type" value="Genomic_DNA"/>
</dbReference>
<dbReference type="Proteomes" id="UP000697107">
    <property type="component" value="Unassembled WGS sequence"/>
</dbReference>
<dbReference type="Pfam" id="PF21056">
    <property type="entry name" value="ZSWIM1-3_RNaseH-like"/>
    <property type="match status" value="1"/>
</dbReference>
<dbReference type="InterPro" id="IPR048324">
    <property type="entry name" value="ZSWIM1-3_RNaseH-like"/>
</dbReference>
<evidence type="ECO:0000313" key="3">
    <source>
        <dbReference type="EMBL" id="KAG2998635.1"/>
    </source>
</evidence>
<organism evidence="3 4">
    <name type="scientific">Phytophthora cactorum</name>
    <dbReference type="NCBI Taxonomy" id="29920"/>
    <lineage>
        <taxon>Eukaryota</taxon>
        <taxon>Sar</taxon>
        <taxon>Stramenopiles</taxon>
        <taxon>Oomycota</taxon>
        <taxon>Peronosporomycetes</taxon>
        <taxon>Peronosporales</taxon>
        <taxon>Peronosporaceae</taxon>
        <taxon>Phytophthora</taxon>
    </lineage>
</organism>
<evidence type="ECO:0000256" key="1">
    <source>
        <dbReference type="SAM" id="MobiDB-lite"/>
    </source>
</evidence>
<protein>
    <recommendedName>
        <fullName evidence="2">ZSWIM1/3 RNaseH-like domain-containing protein</fullName>
    </recommendedName>
</protein>
<reference evidence="3" key="1">
    <citation type="submission" date="2018-10" db="EMBL/GenBank/DDBJ databases">
        <title>Effector identification in a new, highly contiguous assembly of the strawberry crown rot pathogen Phytophthora cactorum.</title>
        <authorList>
            <person name="Armitage A.D."/>
            <person name="Nellist C.F."/>
            <person name="Bates H."/>
            <person name="Vickerstaff R.J."/>
            <person name="Harrison R.J."/>
        </authorList>
    </citation>
    <scope>NUCLEOTIDE SEQUENCE</scope>
    <source>
        <strain evidence="3">P415</strain>
    </source>
</reference>
<name>A0A8T1GNA9_9STRA</name>
<evidence type="ECO:0000313" key="4">
    <source>
        <dbReference type="Proteomes" id="UP000697107"/>
    </source>
</evidence>
<sequence>MTRTNKTRRNPPGSLPDDAATGPGVKDDGSGEDSEVEATQVSVEAKTSGLPISSQQVRILLKSRLGHGNVEQRLKVVLAEFVTDAGNACVLLQGEWDQTTDIVLQTKVQREIFSRATHLDLTGHIPARTSNSMSVRFEVAHLQKMRNFRTIQKLTTLFISAGSLIATVGTGRGVSVLDFLCLNQQKESLLTVLTWFKERNLSWPHLQSLVIDKDFTEWLL</sequence>
<gene>
    <name evidence="3" type="ORF">PC118_g1227</name>
</gene>
<feature type="domain" description="ZSWIM1/3 RNaseH-like" evidence="2">
    <location>
        <begin position="161"/>
        <end position="218"/>
    </location>
</feature>
<feature type="region of interest" description="Disordered" evidence="1">
    <location>
        <begin position="1"/>
        <end position="37"/>
    </location>
</feature>
<proteinExistence type="predicted"/>
<dbReference type="VEuPathDB" id="FungiDB:PC110_g8538"/>
<dbReference type="AlphaFoldDB" id="A0A8T1GNA9"/>
<comment type="caution">
    <text evidence="3">The sequence shown here is derived from an EMBL/GenBank/DDBJ whole genome shotgun (WGS) entry which is preliminary data.</text>
</comment>
<accession>A0A8T1GNA9</accession>
<evidence type="ECO:0000259" key="2">
    <source>
        <dbReference type="Pfam" id="PF21056"/>
    </source>
</evidence>